<dbReference type="InterPro" id="IPR025362">
    <property type="entry name" value="DUF4266"/>
</dbReference>
<dbReference type="RefSeq" id="WP_081967774.1">
    <property type="nucleotide sequence ID" value="NZ_JQEC01000016.1"/>
</dbReference>
<gene>
    <name evidence="3" type="ORF">GAB14E_2096</name>
</gene>
<comment type="caution">
    <text evidence="3">The sequence shown here is derived from an EMBL/GenBank/DDBJ whole genome shotgun (WGS) entry which is preliminary data.</text>
</comment>
<dbReference type="Proteomes" id="UP000029868">
    <property type="component" value="Unassembled WGS sequence"/>
</dbReference>
<feature type="signal peptide" evidence="1">
    <location>
        <begin position="1"/>
        <end position="20"/>
    </location>
</feature>
<keyword evidence="1" id="KW-0732">Signal</keyword>
<evidence type="ECO:0000313" key="3">
    <source>
        <dbReference type="EMBL" id="KGJ94862.1"/>
    </source>
</evidence>
<evidence type="ECO:0000259" key="2">
    <source>
        <dbReference type="Pfam" id="PF14086"/>
    </source>
</evidence>
<proteinExistence type="predicted"/>
<dbReference type="EMBL" id="JQEC01000016">
    <property type="protein sequence ID" value="KGJ94862.1"/>
    <property type="molecule type" value="Genomic_DNA"/>
</dbReference>
<accession>A0A099KY97</accession>
<protein>
    <recommendedName>
        <fullName evidence="2">DUF4266 domain-containing protein</fullName>
    </recommendedName>
</protein>
<evidence type="ECO:0000313" key="4">
    <source>
        <dbReference type="Proteomes" id="UP000029868"/>
    </source>
</evidence>
<dbReference type="OrthoDB" id="5901453at2"/>
<name>A0A099KY97_COLPS</name>
<feature type="domain" description="DUF4266" evidence="2">
    <location>
        <begin position="26"/>
        <end position="76"/>
    </location>
</feature>
<feature type="chain" id="PRO_5001949502" description="DUF4266 domain-containing protein" evidence="1">
    <location>
        <begin position="21"/>
        <end position="76"/>
    </location>
</feature>
<evidence type="ECO:0000256" key="1">
    <source>
        <dbReference type="SAM" id="SignalP"/>
    </source>
</evidence>
<reference evidence="3 4" key="1">
    <citation type="submission" date="2014-08" db="EMBL/GenBank/DDBJ databases">
        <title>Genomic and Phenotypic Diversity of Colwellia psychrerythraea strains from Disparate Marine Basins.</title>
        <authorList>
            <person name="Techtmann S.M."/>
            <person name="Stelling S.C."/>
            <person name="Utturkar S.M."/>
            <person name="Alshibli N."/>
            <person name="Harris A."/>
            <person name="Brown S.D."/>
            <person name="Hazen T.C."/>
        </authorList>
    </citation>
    <scope>NUCLEOTIDE SEQUENCE [LARGE SCALE GENOMIC DNA]</scope>
    <source>
        <strain evidence="3 4">GAB14E</strain>
    </source>
</reference>
<dbReference type="AlphaFoldDB" id="A0A099KY97"/>
<sequence>MKQAMKIKLLLIVCCFTCSACSIVPVKSWQKATLAGETMRFGGPNPMIKKFDEHIYTSKEGTKGGGGVSGGGCGCN</sequence>
<organism evidence="3 4">
    <name type="scientific">Colwellia psychrerythraea</name>
    <name type="common">Vibrio psychroerythus</name>
    <dbReference type="NCBI Taxonomy" id="28229"/>
    <lineage>
        <taxon>Bacteria</taxon>
        <taxon>Pseudomonadati</taxon>
        <taxon>Pseudomonadota</taxon>
        <taxon>Gammaproteobacteria</taxon>
        <taxon>Alteromonadales</taxon>
        <taxon>Colwelliaceae</taxon>
        <taxon>Colwellia</taxon>
    </lineage>
</organism>
<dbReference type="Pfam" id="PF14086">
    <property type="entry name" value="DUF4266"/>
    <property type="match status" value="1"/>
</dbReference>
<dbReference type="PATRIC" id="fig|28229.3.peg.1712"/>